<feature type="transmembrane region" description="Helical" evidence="8">
    <location>
        <begin position="60"/>
        <end position="79"/>
    </location>
</feature>
<dbReference type="PANTHER" id="PTHR42718">
    <property type="entry name" value="MAJOR FACILITATOR SUPERFAMILY MULTIDRUG TRANSPORTER MFSC"/>
    <property type="match status" value="1"/>
</dbReference>
<evidence type="ECO:0000256" key="3">
    <source>
        <dbReference type="ARBA" id="ARBA00022475"/>
    </source>
</evidence>
<keyword evidence="5 8" id="KW-1133">Transmembrane helix</keyword>
<accession>A0A853CN31</accession>
<dbReference type="InterPro" id="IPR036259">
    <property type="entry name" value="MFS_trans_sf"/>
</dbReference>
<dbReference type="Pfam" id="PF07690">
    <property type="entry name" value="MFS_1"/>
    <property type="match status" value="1"/>
</dbReference>
<dbReference type="GO" id="GO:0005886">
    <property type="term" value="C:plasma membrane"/>
    <property type="evidence" value="ECO:0007669"/>
    <property type="project" value="UniProtKB-SubCell"/>
</dbReference>
<proteinExistence type="predicted"/>
<dbReference type="NCBIfam" id="TIGR00711">
    <property type="entry name" value="efflux_EmrB"/>
    <property type="match status" value="1"/>
</dbReference>
<feature type="transmembrane region" description="Helical" evidence="8">
    <location>
        <begin position="237"/>
        <end position="260"/>
    </location>
</feature>
<keyword evidence="4 8" id="KW-0812">Transmembrane</keyword>
<feature type="transmembrane region" description="Helical" evidence="8">
    <location>
        <begin position="369"/>
        <end position="389"/>
    </location>
</feature>
<reference evidence="10 11" key="1">
    <citation type="submission" date="2020-07" db="EMBL/GenBank/DDBJ databases">
        <title>Sequencing the genomes of 1000 actinobacteria strains.</title>
        <authorList>
            <person name="Klenk H.-P."/>
        </authorList>
    </citation>
    <scope>NUCLEOTIDE SEQUENCE [LARGE SCALE GENOMIC DNA]</scope>
    <source>
        <strain evidence="10 11">DSM 104001</strain>
    </source>
</reference>
<keyword evidence="2" id="KW-0813">Transport</keyword>
<feature type="transmembrane region" description="Helical" evidence="8">
    <location>
        <begin position="313"/>
        <end position="332"/>
    </location>
</feature>
<evidence type="ECO:0000256" key="8">
    <source>
        <dbReference type="SAM" id="Phobius"/>
    </source>
</evidence>
<feature type="transmembrane region" description="Helical" evidence="8">
    <location>
        <begin position="24"/>
        <end position="48"/>
    </location>
</feature>
<name>A0A853CN31_9ACTN</name>
<sequence length="510" mass="51712">MSAARPVEGDAGPGLHYGTAAARWALAAAVLGSGIAFLDATVVGIALPAIGRDFSAGVDALQWVSNAYTLTLAGLLLLGGTLGDRYGRRRVFVVGVIWFAAASLLCGLAPSAFWLVLARALQGVGAALLTPGSLAILQASFVPEDRSRAIGAWSAFGGVAGAVGPFLGGWLISAASWRLVFLINLPVAVAVVLMANRHVPESRAPDDGGPLDVRGAVAITLALVGITYGLTEGPVRGWGSAVVVGALAGGVFFAVVFLLLEQRVANPMLPLRIFRSVQFSAANAVTFVVYAALGGALFLLPVVLQVVAGYTPLQSGLALLPVTVIMLALSARSGALAARIGPRLQMSVGPLVIGAGLTMLTRIDAGGDYLTQVLPAVLVFGLGLAINVAPLTSTAMNAAPAEHAGIASAVNNDVARIAGLLAVAVLPVVAGITGDAYLHPELLLSGFREAVLISAVLCVAGGLLAAVTIKNPARVPGQLHPHDRELHCALDAPPLRGGHHDRSEGAAAGG</sequence>
<dbReference type="PANTHER" id="PTHR42718:SF42">
    <property type="entry name" value="EXPORT PROTEIN"/>
    <property type="match status" value="1"/>
</dbReference>
<feature type="transmembrane region" description="Helical" evidence="8">
    <location>
        <begin position="179"/>
        <end position="199"/>
    </location>
</feature>
<dbReference type="AlphaFoldDB" id="A0A853CN31"/>
<dbReference type="PROSITE" id="PS50850">
    <property type="entry name" value="MFS"/>
    <property type="match status" value="1"/>
</dbReference>
<feature type="transmembrane region" description="Helical" evidence="8">
    <location>
        <begin position="417"/>
        <end position="438"/>
    </location>
</feature>
<keyword evidence="6 8" id="KW-0472">Membrane</keyword>
<dbReference type="CDD" id="cd17321">
    <property type="entry name" value="MFS_MMR_MDR_like"/>
    <property type="match status" value="1"/>
</dbReference>
<dbReference type="InterPro" id="IPR011701">
    <property type="entry name" value="MFS"/>
</dbReference>
<feature type="transmembrane region" description="Helical" evidence="8">
    <location>
        <begin position="344"/>
        <end position="363"/>
    </location>
</feature>
<evidence type="ECO:0000256" key="4">
    <source>
        <dbReference type="ARBA" id="ARBA00022692"/>
    </source>
</evidence>
<dbReference type="Gene3D" id="1.20.1720.10">
    <property type="entry name" value="Multidrug resistance protein D"/>
    <property type="match status" value="1"/>
</dbReference>
<feature type="domain" description="Major facilitator superfamily (MFS) profile" evidence="9">
    <location>
        <begin position="25"/>
        <end position="473"/>
    </location>
</feature>
<feature type="transmembrane region" description="Helical" evidence="8">
    <location>
        <begin position="91"/>
        <end position="117"/>
    </location>
</feature>
<dbReference type="GO" id="GO:0022857">
    <property type="term" value="F:transmembrane transporter activity"/>
    <property type="evidence" value="ECO:0007669"/>
    <property type="project" value="InterPro"/>
</dbReference>
<keyword evidence="3" id="KW-1003">Cell membrane</keyword>
<evidence type="ECO:0000313" key="11">
    <source>
        <dbReference type="Proteomes" id="UP000541969"/>
    </source>
</evidence>
<protein>
    <submittedName>
        <fullName evidence="10">EmrB/QacA subfamily drug resistance transporter</fullName>
    </submittedName>
</protein>
<feature type="transmembrane region" description="Helical" evidence="8">
    <location>
        <begin position="149"/>
        <end position="173"/>
    </location>
</feature>
<keyword evidence="11" id="KW-1185">Reference proteome</keyword>
<dbReference type="EMBL" id="JACBZT010000001">
    <property type="protein sequence ID" value="NYJ08219.1"/>
    <property type="molecule type" value="Genomic_DNA"/>
</dbReference>
<dbReference type="Gene3D" id="1.20.1250.20">
    <property type="entry name" value="MFS general substrate transporter like domains"/>
    <property type="match status" value="1"/>
</dbReference>
<comment type="subcellular location">
    <subcellularLocation>
        <location evidence="1">Cell membrane</location>
        <topology evidence="1">Multi-pass membrane protein</topology>
    </subcellularLocation>
</comment>
<feature type="transmembrane region" description="Helical" evidence="8">
    <location>
        <begin position="450"/>
        <end position="469"/>
    </location>
</feature>
<evidence type="ECO:0000259" key="9">
    <source>
        <dbReference type="PROSITE" id="PS50850"/>
    </source>
</evidence>
<dbReference type="RefSeq" id="WP_179720630.1">
    <property type="nucleotide sequence ID" value="NZ_JACBZT010000001.1"/>
</dbReference>
<feature type="transmembrane region" description="Helical" evidence="8">
    <location>
        <begin position="281"/>
        <end position="307"/>
    </location>
</feature>
<evidence type="ECO:0000256" key="2">
    <source>
        <dbReference type="ARBA" id="ARBA00022448"/>
    </source>
</evidence>
<dbReference type="SUPFAM" id="SSF103473">
    <property type="entry name" value="MFS general substrate transporter"/>
    <property type="match status" value="1"/>
</dbReference>
<feature type="transmembrane region" description="Helical" evidence="8">
    <location>
        <begin position="211"/>
        <end position="231"/>
    </location>
</feature>
<organism evidence="10 11">
    <name type="scientific">Petropleomorpha daqingensis</name>
    <dbReference type="NCBI Taxonomy" id="2026353"/>
    <lineage>
        <taxon>Bacteria</taxon>
        <taxon>Bacillati</taxon>
        <taxon>Actinomycetota</taxon>
        <taxon>Actinomycetes</taxon>
        <taxon>Geodermatophilales</taxon>
        <taxon>Geodermatophilaceae</taxon>
        <taxon>Petropleomorpha</taxon>
    </lineage>
</organism>
<dbReference type="InterPro" id="IPR020846">
    <property type="entry name" value="MFS_dom"/>
</dbReference>
<evidence type="ECO:0000256" key="5">
    <source>
        <dbReference type="ARBA" id="ARBA00022989"/>
    </source>
</evidence>
<evidence type="ECO:0000313" key="10">
    <source>
        <dbReference type="EMBL" id="NYJ08219.1"/>
    </source>
</evidence>
<evidence type="ECO:0000256" key="6">
    <source>
        <dbReference type="ARBA" id="ARBA00023136"/>
    </source>
</evidence>
<comment type="caution">
    <text evidence="10">The sequence shown here is derived from an EMBL/GenBank/DDBJ whole genome shotgun (WGS) entry which is preliminary data.</text>
</comment>
<dbReference type="Proteomes" id="UP000541969">
    <property type="component" value="Unassembled WGS sequence"/>
</dbReference>
<feature type="transmembrane region" description="Helical" evidence="8">
    <location>
        <begin position="123"/>
        <end position="142"/>
    </location>
</feature>
<feature type="region of interest" description="Disordered" evidence="7">
    <location>
        <begin position="489"/>
        <end position="510"/>
    </location>
</feature>
<evidence type="ECO:0000256" key="1">
    <source>
        <dbReference type="ARBA" id="ARBA00004651"/>
    </source>
</evidence>
<evidence type="ECO:0000256" key="7">
    <source>
        <dbReference type="SAM" id="MobiDB-lite"/>
    </source>
</evidence>
<gene>
    <name evidence="10" type="ORF">GGQ55_004497</name>
</gene>
<dbReference type="InterPro" id="IPR004638">
    <property type="entry name" value="EmrB-like"/>
</dbReference>